<comment type="subcellular location">
    <subcellularLocation>
        <location evidence="1">Nucleus</location>
    </subcellularLocation>
</comment>
<dbReference type="HOGENOM" id="CLU_175118_0_0_1"/>
<dbReference type="InterPro" id="IPR017930">
    <property type="entry name" value="Myb_dom"/>
</dbReference>
<evidence type="ECO:0000313" key="6">
    <source>
        <dbReference type="Proteomes" id="UP000004994"/>
    </source>
</evidence>
<dbReference type="PROSITE" id="PS50090">
    <property type="entry name" value="MYB_LIKE"/>
    <property type="match status" value="1"/>
</dbReference>
<protein>
    <submittedName>
        <fullName evidence="5">Uncharacterized protein</fullName>
    </submittedName>
</protein>
<dbReference type="Pfam" id="PF00249">
    <property type="entry name" value="Myb_DNA-binding"/>
    <property type="match status" value="2"/>
</dbReference>
<dbReference type="Gene3D" id="1.10.10.60">
    <property type="entry name" value="Homeodomain-like"/>
    <property type="match status" value="2"/>
</dbReference>
<accession>K4BRY2</accession>
<dbReference type="PANTHER" id="PTHR45614">
    <property type="entry name" value="MYB PROTEIN-RELATED"/>
    <property type="match status" value="1"/>
</dbReference>
<dbReference type="CDD" id="cd00167">
    <property type="entry name" value="SANT"/>
    <property type="match status" value="1"/>
</dbReference>
<evidence type="ECO:0000313" key="5">
    <source>
        <dbReference type="EnsemblPlants" id="Solyc04g050090.1.1"/>
    </source>
</evidence>
<dbReference type="AlphaFoldDB" id="K4BRY2"/>
<dbReference type="PaxDb" id="4081-Solyc04g050090.1.1"/>
<keyword evidence="6" id="KW-1185">Reference proteome</keyword>
<feature type="domain" description="HTH myb-type" evidence="4">
    <location>
        <begin position="1"/>
        <end position="78"/>
    </location>
</feature>
<dbReference type="GO" id="GO:0000976">
    <property type="term" value="F:transcription cis-regulatory region binding"/>
    <property type="evidence" value="ECO:0007669"/>
    <property type="project" value="UniProtKB-ARBA"/>
</dbReference>
<reference evidence="5" key="2">
    <citation type="submission" date="2015-06" db="UniProtKB">
        <authorList>
            <consortium name="EnsemblPlants"/>
        </authorList>
    </citation>
    <scope>IDENTIFICATION</scope>
    <source>
        <strain evidence="5">cv. Heinz 1706</strain>
    </source>
</reference>
<evidence type="ECO:0000259" key="4">
    <source>
        <dbReference type="PROSITE" id="PS51294"/>
    </source>
</evidence>
<dbReference type="PhylomeDB" id="K4BRY2"/>
<organism evidence="5">
    <name type="scientific">Solanum lycopersicum</name>
    <name type="common">Tomato</name>
    <name type="synonym">Lycopersicon esculentum</name>
    <dbReference type="NCBI Taxonomy" id="4081"/>
    <lineage>
        <taxon>Eukaryota</taxon>
        <taxon>Viridiplantae</taxon>
        <taxon>Streptophyta</taxon>
        <taxon>Embryophyta</taxon>
        <taxon>Tracheophyta</taxon>
        <taxon>Spermatophyta</taxon>
        <taxon>Magnoliopsida</taxon>
        <taxon>eudicotyledons</taxon>
        <taxon>Gunneridae</taxon>
        <taxon>Pentapetalae</taxon>
        <taxon>asterids</taxon>
        <taxon>lamiids</taxon>
        <taxon>Solanales</taxon>
        <taxon>Solanaceae</taxon>
        <taxon>Solanoideae</taxon>
        <taxon>Solaneae</taxon>
        <taxon>Solanum</taxon>
        <taxon>Solanum subgen. Lycopersicon</taxon>
    </lineage>
</organism>
<dbReference type="SMART" id="SM00717">
    <property type="entry name" value="SANT"/>
    <property type="match status" value="1"/>
</dbReference>
<evidence type="ECO:0000256" key="1">
    <source>
        <dbReference type="ARBA" id="ARBA00004123"/>
    </source>
</evidence>
<dbReference type="SUPFAM" id="SSF46689">
    <property type="entry name" value="Homeodomain-like"/>
    <property type="match status" value="1"/>
</dbReference>
<dbReference type="InterPro" id="IPR050560">
    <property type="entry name" value="MYB_TF"/>
</dbReference>
<dbReference type="STRING" id="4081.K4BRY2"/>
<evidence type="ECO:0000256" key="2">
    <source>
        <dbReference type="ARBA" id="ARBA00023242"/>
    </source>
</evidence>
<dbReference type="InParanoid" id="K4BRY2"/>
<dbReference type="PROSITE" id="PS51294">
    <property type="entry name" value="HTH_MYB"/>
    <property type="match status" value="1"/>
</dbReference>
<dbReference type="GO" id="GO:0005634">
    <property type="term" value="C:nucleus"/>
    <property type="evidence" value="ECO:0007669"/>
    <property type="project" value="UniProtKB-SubCell"/>
</dbReference>
<dbReference type="InterPro" id="IPR001005">
    <property type="entry name" value="SANT/Myb"/>
</dbReference>
<evidence type="ECO:0000259" key="3">
    <source>
        <dbReference type="PROSITE" id="PS50090"/>
    </source>
</evidence>
<name>K4BRY2_SOLLC</name>
<dbReference type="InterPro" id="IPR009057">
    <property type="entry name" value="Homeodomain-like_sf"/>
</dbReference>
<dbReference type="Gramene" id="Solyc04g050090.1.1">
    <property type="protein sequence ID" value="Solyc04g050090.1.1"/>
    <property type="gene ID" value="Solyc04g050090.1"/>
</dbReference>
<sequence length="78" mass="9194">MKKISMIKRRWNREEDELLQKLVEEHGVKNWSLIGQWIQDDTIIKAHAKFGNELSMIACLLSGRTDKAIKNHWNSFLT</sequence>
<reference evidence="5" key="1">
    <citation type="journal article" date="2012" name="Nature">
        <title>The tomato genome sequence provides insights into fleshy fruit evolution.</title>
        <authorList>
            <consortium name="Tomato Genome Consortium"/>
        </authorList>
    </citation>
    <scope>NUCLEOTIDE SEQUENCE [LARGE SCALE GENOMIC DNA]</scope>
    <source>
        <strain evidence="5">cv. Heinz 1706</strain>
    </source>
</reference>
<feature type="domain" description="Myb-like" evidence="3">
    <location>
        <begin position="3"/>
        <end position="77"/>
    </location>
</feature>
<dbReference type="PANTHER" id="PTHR45614:SF295">
    <property type="entry name" value="SUCROSE RESPONSIVE ELEMENT BINDING PROTEIN"/>
    <property type="match status" value="1"/>
</dbReference>
<dbReference type="EnsemblPlants" id="Solyc04g050090.1.1">
    <property type="protein sequence ID" value="Solyc04g050090.1.1"/>
    <property type="gene ID" value="Solyc04g050090.1"/>
</dbReference>
<proteinExistence type="predicted"/>
<dbReference type="GO" id="GO:0010597">
    <property type="term" value="P:green leaf volatile biosynthetic process"/>
    <property type="evidence" value="ECO:0007669"/>
    <property type="project" value="UniProtKB-ARBA"/>
</dbReference>
<keyword evidence="2" id="KW-0539">Nucleus</keyword>
<dbReference type="eggNOG" id="KOG0048">
    <property type="taxonomic scope" value="Eukaryota"/>
</dbReference>
<dbReference type="SMR" id="K4BRY2"/>
<dbReference type="Proteomes" id="UP000004994">
    <property type="component" value="Chromosome 4"/>
</dbReference>